<organism evidence="2 3">
    <name type="scientific">Paramarasmius palmivorus</name>
    <dbReference type="NCBI Taxonomy" id="297713"/>
    <lineage>
        <taxon>Eukaryota</taxon>
        <taxon>Fungi</taxon>
        <taxon>Dikarya</taxon>
        <taxon>Basidiomycota</taxon>
        <taxon>Agaricomycotina</taxon>
        <taxon>Agaricomycetes</taxon>
        <taxon>Agaricomycetidae</taxon>
        <taxon>Agaricales</taxon>
        <taxon>Marasmiineae</taxon>
        <taxon>Marasmiaceae</taxon>
        <taxon>Paramarasmius</taxon>
    </lineage>
</organism>
<protein>
    <submittedName>
        <fullName evidence="2">Uncharacterized protein</fullName>
    </submittedName>
</protein>
<sequence>MHSLSRRSLSTESLPATPVLYSTEIPDIESPGPATEADQLHFSSPRDCDARRPRVISHKRVRIVVDPSHRSRKSSINSDFSNRTVMIVNNQNSREGPRSRIRQAMTSLFSGRKESAGIIDRNVAPTSRPAKKPTLFAKRVNGTVEAGKGIKQPQKPLTKPSSVFNLRARKVSPSSQKAGDQSTVPIISHPMKLGSHRFVQPLDTDCDPMAKVKEEPVATPFISRPMKLGSHRFIQPQTGSEPDSPSEQTIVLEKNRRRQVRRSRSFSGFQGSPVSFDWSTYVPSSPTPLMGGARWDEEDLSRA</sequence>
<feature type="compositionally biased region" description="Polar residues" evidence="1">
    <location>
        <begin position="235"/>
        <end position="249"/>
    </location>
</feature>
<evidence type="ECO:0000313" key="3">
    <source>
        <dbReference type="Proteomes" id="UP001383192"/>
    </source>
</evidence>
<evidence type="ECO:0000256" key="1">
    <source>
        <dbReference type="SAM" id="MobiDB-lite"/>
    </source>
</evidence>
<reference evidence="2 3" key="1">
    <citation type="submission" date="2024-01" db="EMBL/GenBank/DDBJ databases">
        <title>A draft genome for a cacao thread blight-causing isolate of Paramarasmius palmivorus.</title>
        <authorList>
            <person name="Baruah I.K."/>
            <person name="Bukari Y."/>
            <person name="Amoako-Attah I."/>
            <person name="Meinhardt L.W."/>
            <person name="Bailey B.A."/>
            <person name="Cohen S.P."/>
        </authorList>
    </citation>
    <scope>NUCLEOTIDE SEQUENCE [LARGE SCALE GENOMIC DNA]</scope>
    <source>
        <strain evidence="2 3">GH-12</strain>
    </source>
</reference>
<feature type="region of interest" description="Disordered" evidence="1">
    <location>
        <begin position="233"/>
        <end position="303"/>
    </location>
</feature>
<proteinExistence type="predicted"/>
<dbReference type="Proteomes" id="UP001383192">
    <property type="component" value="Unassembled WGS sequence"/>
</dbReference>
<evidence type="ECO:0000313" key="2">
    <source>
        <dbReference type="EMBL" id="KAK7043988.1"/>
    </source>
</evidence>
<feature type="region of interest" description="Disordered" evidence="1">
    <location>
        <begin position="24"/>
        <end position="48"/>
    </location>
</feature>
<gene>
    <name evidence="2" type="ORF">VNI00_008156</name>
</gene>
<comment type="caution">
    <text evidence="2">The sequence shown here is derived from an EMBL/GenBank/DDBJ whole genome shotgun (WGS) entry which is preliminary data.</text>
</comment>
<accession>A0AAW0CYC6</accession>
<name>A0AAW0CYC6_9AGAR</name>
<feature type="compositionally biased region" description="Basic residues" evidence="1">
    <location>
        <begin position="255"/>
        <end position="264"/>
    </location>
</feature>
<dbReference type="EMBL" id="JAYKXP010000027">
    <property type="protein sequence ID" value="KAK7043988.1"/>
    <property type="molecule type" value="Genomic_DNA"/>
</dbReference>
<keyword evidence="3" id="KW-1185">Reference proteome</keyword>
<dbReference type="AlphaFoldDB" id="A0AAW0CYC6"/>